<dbReference type="EMBL" id="JAWDGP010003432">
    <property type="protein sequence ID" value="KAK3774337.1"/>
    <property type="molecule type" value="Genomic_DNA"/>
</dbReference>
<dbReference type="AlphaFoldDB" id="A0AAE0ZS31"/>
<name>A0AAE0ZS31_9GAST</name>
<dbReference type="Proteomes" id="UP001283361">
    <property type="component" value="Unassembled WGS sequence"/>
</dbReference>
<sequence>MSDSPLAPGHAGLSVLDQWSVKSYKPEIFRLLSFNKKEKNCTRTQPTPSCTAIRFTVGLVHCYYTLLSMTGTRARAAFNFNTIMVSTGLSWTQGRAVFNFNTVMISMIVLDTRTGCVQL</sequence>
<evidence type="ECO:0000313" key="1">
    <source>
        <dbReference type="EMBL" id="KAK3774337.1"/>
    </source>
</evidence>
<proteinExistence type="predicted"/>
<gene>
    <name evidence="1" type="ORF">RRG08_064366</name>
</gene>
<keyword evidence="2" id="KW-1185">Reference proteome</keyword>
<accession>A0AAE0ZS31</accession>
<reference evidence="1" key="1">
    <citation type="journal article" date="2023" name="G3 (Bethesda)">
        <title>A reference genome for the long-term kleptoplast-retaining sea slug Elysia crispata morphotype clarki.</title>
        <authorList>
            <person name="Eastman K.E."/>
            <person name="Pendleton A.L."/>
            <person name="Shaikh M.A."/>
            <person name="Suttiyut T."/>
            <person name="Ogas R."/>
            <person name="Tomko P."/>
            <person name="Gavelis G."/>
            <person name="Widhalm J.R."/>
            <person name="Wisecaver J.H."/>
        </authorList>
    </citation>
    <scope>NUCLEOTIDE SEQUENCE</scope>
    <source>
        <strain evidence="1">ECLA1</strain>
    </source>
</reference>
<protein>
    <submittedName>
        <fullName evidence="1">Uncharacterized protein</fullName>
    </submittedName>
</protein>
<organism evidence="1 2">
    <name type="scientific">Elysia crispata</name>
    <name type="common">lettuce slug</name>
    <dbReference type="NCBI Taxonomy" id="231223"/>
    <lineage>
        <taxon>Eukaryota</taxon>
        <taxon>Metazoa</taxon>
        <taxon>Spiralia</taxon>
        <taxon>Lophotrochozoa</taxon>
        <taxon>Mollusca</taxon>
        <taxon>Gastropoda</taxon>
        <taxon>Heterobranchia</taxon>
        <taxon>Euthyneura</taxon>
        <taxon>Panpulmonata</taxon>
        <taxon>Sacoglossa</taxon>
        <taxon>Placobranchoidea</taxon>
        <taxon>Plakobranchidae</taxon>
        <taxon>Elysia</taxon>
    </lineage>
</organism>
<comment type="caution">
    <text evidence="1">The sequence shown here is derived from an EMBL/GenBank/DDBJ whole genome shotgun (WGS) entry which is preliminary data.</text>
</comment>
<evidence type="ECO:0000313" key="2">
    <source>
        <dbReference type="Proteomes" id="UP001283361"/>
    </source>
</evidence>